<dbReference type="InterPro" id="IPR023430">
    <property type="entry name" value="Pept_HybD-like_dom_sf"/>
</dbReference>
<dbReference type="Pfam" id="PF06866">
    <property type="entry name" value="DUF1256"/>
    <property type="match status" value="1"/>
</dbReference>
<name>A0A345BZV8_9BACI</name>
<dbReference type="KEGG" id="rue:DT065_10950"/>
<dbReference type="EMBL" id="CP031092">
    <property type="protein sequence ID" value="AXF56489.1"/>
    <property type="molecule type" value="Genomic_DNA"/>
</dbReference>
<dbReference type="NCBIfam" id="TIGR02841">
    <property type="entry name" value="spore_YyaC"/>
    <property type="match status" value="1"/>
</dbReference>
<feature type="region of interest" description="Disordered" evidence="1">
    <location>
        <begin position="187"/>
        <end position="217"/>
    </location>
</feature>
<protein>
    <submittedName>
        <fullName evidence="2">Spore protease YyaC</fullName>
    </submittedName>
</protein>
<evidence type="ECO:0000256" key="1">
    <source>
        <dbReference type="SAM" id="MobiDB-lite"/>
    </source>
</evidence>
<accession>A0A345BZV8</accession>
<keyword evidence="2" id="KW-0645">Protease</keyword>
<dbReference type="RefSeq" id="WP_114373318.1">
    <property type="nucleotide sequence ID" value="NZ_CP031092.1"/>
</dbReference>
<proteinExistence type="predicted"/>
<dbReference type="GO" id="GO:0006508">
    <property type="term" value="P:proteolysis"/>
    <property type="evidence" value="ECO:0007669"/>
    <property type="project" value="UniProtKB-KW"/>
</dbReference>
<dbReference type="InterPro" id="IPR009665">
    <property type="entry name" value="YyaC"/>
</dbReference>
<keyword evidence="2" id="KW-0378">Hydrolase</keyword>
<dbReference type="AlphaFoldDB" id="A0A345BZV8"/>
<evidence type="ECO:0000313" key="2">
    <source>
        <dbReference type="EMBL" id="AXF56489.1"/>
    </source>
</evidence>
<dbReference type="OrthoDB" id="9815953at2"/>
<sequence length="217" mass="24158">MSYNRSFSIEEPFSHQFHVDDAPMEEPLASRLFEEIHFLSIHRDIVIICIGTDRSTGDAFGPLTGTMLAENSPRSFFVYGTLHQPVHALNLQETLNHVLVHHEQPFLIAIDASMGKASNVGKITFASGPVRPGSAVKKTLPDIGHVHLTGTVNVGGMMEYFVLQNTRLNLVMKMAERTSHALLRADRRLRQPTSLAPTRRSHMIQPSAHEMSAPTKE</sequence>
<organism evidence="2 3">
    <name type="scientific">Salicibibacter kimchii</name>
    <dbReference type="NCBI Taxonomy" id="2099786"/>
    <lineage>
        <taxon>Bacteria</taxon>
        <taxon>Bacillati</taxon>
        <taxon>Bacillota</taxon>
        <taxon>Bacilli</taxon>
        <taxon>Bacillales</taxon>
        <taxon>Bacillaceae</taxon>
        <taxon>Salicibibacter</taxon>
    </lineage>
</organism>
<evidence type="ECO:0000313" key="3">
    <source>
        <dbReference type="Proteomes" id="UP000252100"/>
    </source>
</evidence>
<dbReference type="GO" id="GO:0008233">
    <property type="term" value="F:peptidase activity"/>
    <property type="evidence" value="ECO:0007669"/>
    <property type="project" value="UniProtKB-KW"/>
</dbReference>
<dbReference type="SUPFAM" id="SSF53163">
    <property type="entry name" value="HybD-like"/>
    <property type="match status" value="1"/>
</dbReference>
<gene>
    <name evidence="2" type="primary">yyaC</name>
    <name evidence="2" type="ORF">DT065_10950</name>
</gene>
<reference evidence="2 3" key="1">
    <citation type="journal article" date="2018" name="J. Microbiol.">
        <title>Salicibibacter kimchii gen. nov., sp. nov., a moderately halophilic and alkalitolerant bacterium in the family Bacillaceae, isolated from kimchi.</title>
        <authorList>
            <person name="Jang J.Y."/>
            <person name="Oh Y.J."/>
            <person name="Lim S.K."/>
            <person name="Park H.K."/>
            <person name="Lee C."/>
            <person name="Kim J.Y."/>
            <person name="Lee M.A."/>
            <person name="Choi H.J."/>
        </authorList>
    </citation>
    <scope>NUCLEOTIDE SEQUENCE [LARGE SCALE GENOMIC DNA]</scope>
    <source>
        <strain evidence="2 3">NKC1-1</strain>
    </source>
</reference>
<dbReference type="Proteomes" id="UP000252100">
    <property type="component" value="Chromosome"/>
</dbReference>
<keyword evidence="3" id="KW-1185">Reference proteome</keyword>